<feature type="region of interest" description="Disordered" evidence="1">
    <location>
        <begin position="49"/>
        <end position="73"/>
    </location>
</feature>
<feature type="compositionally biased region" description="Polar residues" evidence="1">
    <location>
        <begin position="187"/>
        <end position="196"/>
    </location>
</feature>
<name>A0A448P0G2_9ACTN</name>
<sequence length="298" mass="31948">MGSSPHSRGTRPGAPACRRAHGLIPAFAGNTDQFDRCFRHIWAHPRIRGEHTEIPDPRPDGRGSSPHSRGTPCEESFAYFSRGLIPAFAGNTRPLTARRPAHGAHPRIRGEHPINAPRRSSVLGSSPHSRGTLRGVPCAVADLGLIPAFAGNTTRNRTHRSRTRAHPRIRGEHDTRAHEPWPLVGSSPHSRGTRNSGAPVIRCEGLIPAFAGNTRRVGGIKPSCGAHPRIRGEHLDQEVAIAADLGSSPHSRGTRRPSHLGKDSTGSSPHSRGTPADAGRQERRAGLIPAFAGNTLHS</sequence>
<evidence type="ECO:0000256" key="1">
    <source>
        <dbReference type="SAM" id="MobiDB-lite"/>
    </source>
</evidence>
<dbReference type="EMBL" id="LR134473">
    <property type="protein sequence ID" value="VEI03674.1"/>
    <property type="molecule type" value="Genomic_DNA"/>
</dbReference>
<feature type="region of interest" description="Disordered" evidence="1">
    <location>
        <begin position="178"/>
        <end position="198"/>
    </location>
</feature>
<gene>
    <name evidence="2" type="ORF">NCTC13652_01885</name>
</gene>
<protein>
    <submittedName>
        <fullName evidence="2">Domain of uncharacterized function (DUF2825)</fullName>
    </submittedName>
</protein>
<keyword evidence="3" id="KW-1185">Reference proteome</keyword>
<dbReference type="Proteomes" id="UP000277858">
    <property type="component" value="Chromosome"/>
</dbReference>
<reference evidence="2 3" key="1">
    <citation type="submission" date="2018-12" db="EMBL/GenBank/DDBJ databases">
        <authorList>
            <consortium name="Pathogen Informatics"/>
        </authorList>
    </citation>
    <scope>NUCLEOTIDE SEQUENCE [LARGE SCALE GENOMIC DNA]</scope>
    <source>
        <strain evidence="2 3">NCTC13652</strain>
    </source>
</reference>
<accession>A0A448P0G2</accession>
<feature type="region of interest" description="Disordered" evidence="1">
    <location>
        <begin position="98"/>
        <end position="130"/>
    </location>
</feature>
<dbReference type="AntiFam" id="ANF00006">
    <property type="entry name" value="Translation of CRISPR region"/>
</dbReference>
<feature type="compositionally biased region" description="Basic and acidic residues" evidence="1">
    <location>
        <begin position="49"/>
        <end position="61"/>
    </location>
</feature>
<feature type="region of interest" description="Disordered" evidence="1">
    <location>
        <begin position="244"/>
        <end position="298"/>
    </location>
</feature>
<proteinExistence type="predicted"/>
<dbReference type="AlphaFoldDB" id="A0A448P0G2"/>
<evidence type="ECO:0000313" key="3">
    <source>
        <dbReference type="Proteomes" id="UP000277858"/>
    </source>
</evidence>
<evidence type="ECO:0000313" key="2">
    <source>
        <dbReference type="EMBL" id="VEI03674.1"/>
    </source>
</evidence>
<organism evidence="2 3">
    <name type="scientific">Acidipropionibacterium jensenii</name>
    <dbReference type="NCBI Taxonomy" id="1749"/>
    <lineage>
        <taxon>Bacteria</taxon>
        <taxon>Bacillati</taxon>
        <taxon>Actinomycetota</taxon>
        <taxon>Actinomycetes</taxon>
        <taxon>Propionibacteriales</taxon>
        <taxon>Propionibacteriaceae</taxon>
        <taxon>Acidipropionibacterium</taxon>
    </lineage>
</organism>
<dbReference type="AntiFam" id="ANF00057">
    <property type="entry name" value="Translation of E. coli type CRISPR repeat"/>
</dbReference>